<accession>A0A7S8IUX1</accession>
<sequence>MRVTKPIIIAAAAGMLCAVSGSAQESGTTAAGVIASDTPGALDVPGTWNCSRIKPEYTDWLDTGHSPDSWRHFGKTYRDSQTDKLYTWQDWLDWAEGAGCFAGYAPEGVASPNVFIGGALTFFGAGLIAIQSGSGPKSPG</sequence>
<organism evidence="2 3">
    <name type="scientific">Qipengyuania soli</name>
    <dbReference type="NCBI Taxonomy" id="2782568"/>
    <lineage>
        <taxon>Bacteria</taxon>
        <taxon>Pseudomonadati</taxon>
        <taxon>Pseudomonadota</taxon>
        <taxon>Alphaproteobacteria</taxon>
        <taxon>Sphingomonadales</taxon>
        <taxon>Erythrobacteraceae</taxon>
        <taxon>Qipengyuania</taxon>
    </lineage>
</organism>
<feature type="signal peptide" evidence="1">
    <location>
        <begin position="1"/>
        <end position="23"/>
    </location>
</feature>
<dbReference type="RefSeq" id="WP_200981243.1">
    <property type="nucleotide sequence ID" value="NZ_CP064654.1"/>
</dbReference>
<dbReference type="Proteomes" id="UP000594459">
    <property type="component" value="Chromosome"/>
</dbReference>
<protein>
    <submittedName>
        <fullName evidence="2">Uncharacterized protein</fullName>
    </submittedName>
</protein>
<keyword evidence="1" id="KW-0732">Signal</keyword>
<gene>
    <name evidence="2" type="ORF">IRL76_10220</name>
</gene>
<reference evidence="2 3" key="1">
    <citation type="submission" date="2020-11" db="EMBL/GenBank/DDBJ databases">
        <title>The genome sequence of Erythrobacter sp. 6D36.</title>
        <authorList>
            <person name="Liu Y."/>
        </authorList>
    </citation>
    <scope>NUCLEOTIDE SEQUENCE [LARGE SCALE GENOMIC DNA]</scope>
    <source>
        <strain evidence="2 3">6D36</strain>
    </source>
</reference>
<feature type="chain" id="PRO_5032719366" evidence="1">
    <location>
        <begin position="24"/>
        <end position="140"/>
    </location>
</feature>
<dbReference type="AlphaFoldDB" id="A0A7S8IUX1"/>
<dbReference type="KEGG" id="qso:IRL76_10220"/>
<evidence type="ECO:0000313" key="3">
    <source>
        <dbReference type="Proteomes" id="UP000594459"/>
    </source>
</evidence>
<evidence type="ECO:0000313" key="2">
    <source>
        <dbReference type="EMBL" id="QPC98236.1"/>
    </source>
</evidence>
<keyword evidence="3" id="KW-1185">Reference proteome</keyword>
<dbReference type="EMBL" id="CP064654">
    <property type="protein sequence ID" value="QPC98236.1"/>
    <property type="molecule type" value="Genomic_DNA"/>
</dbReference>
<evidence type="ECO:0000256" key="1">
    <source>
        <dbReference type="SAM" id="SignalP"/>
    </source>
</evidence>
<proteinExistence type="predicted"/>
<name>A0A7S8IUX1_9SPHN</name>